<dbReference type="AlphaFoldDB" id="A0A8S1WQU2"/>
<name>A0A8S1WQU2_PAROT</name>
<reference evidence="1" key="1">
    <citation type="submission" date="2021-01" db="EMBL/GenBank/DDBJ databases">
        <authorList>
            <consortium name="Genoscope - CEA"/>
            <person name="William W."/>
        </authorList>
    </citation>
    <scope>NUCLEOTIDE SEQUENCE</scope>
</reference>
<dbReference type="Proteomes" id="UP000683925">
    <property type="component" value="Unassembled WGS sequence"/>
</dbReference>
<dbReference type="EMBL" id="CAJJDP010000096">
    <property type="protein sequence ID" value="CAD8190579.1"/>
    <property type="molecule type" value="Genomic_DNA"/>
</dbReference>
<organism evidence="1 2">
    <name type="scientific">Paramecium octaurelia</name>
    <dbReference type="NCBI Taxonomy" id="43137"/>
    <lineage>
        <taxon>Eukaryota</taxon>
        <taxon>Sar</taxon>
        <taxon>Alveolata</taxon>
        <taxon>Ciliophora</taxon>
        <taxon>Intramacronucleata</taxon>
        <taxon>Oligohymenophorea</taxon>
        <taxon>Peniculida</taxon>
        <taxon>Parameciidae</taxon>
        <taxon>Paramecium</taxon>
    </lineage>
</organism>
<evidence type="ECO:0000313" key="1">
    <source>
        <dbReference type="EMBL" id="CAD8190579.1"/>
    </source>
</evidence>
<protein>
    <submittedName>
        <fullName evidence="1">Uncharacterized protein</fullName>
    </submittedName>
</protein>
<comment type="caution">
    <text evidence="1">The sequence shown here is derived from an EMBL/GenBank/DDBJ whole genome shotgun (WGS) entry which is preliminary data.</text>
</comment>
<keyword evidence="2" id="KW-1185">Reference proteome</keyword>
<evidence type="ECO:0000313" key="2">
    <source>
        <dbReference type="Proteomes" id="UP000683925"/>
    </source>
</evidence>
<gene>
    <name evidence="1" type="ORF">POCTA_138.1.T0970235</name>
</gene>
<sequence length="40" mass="4363">MNGQVQPLKQINIPASFQIPELVNQEGTLLKQNGNKGNSN</sequence>
<accession>A0A8S1WQU2</accession>
<proteinExistence type="predicted"/>